<dbReference type="Gene3D" id="1.10.3210.10">
    <property type="entry name" value="Hypothetical protein af1432"/>
    <property type="match status" value="1"/>
</dbReference>
<dbReference type="EMBL" id="KC246801">
    <property type="protein sequence ID" value="AHF24666.1"/>
    <property type="molecule type" value="Genomic_DNA"/>
</dbReference>
<evidence type="ECO:0000313" key="2">
    <source>
        <dbReference type="EMBL" id="AHF24666.1"/>
    </source>
</evidence>
<dbReference type="SUPFAM" id="SSF109604">
    <property type="entry name" value="HD-domain/PDEase-like"/>
    <property type="match status" value="1"/>
</dbReference>
<evidence type="ECO:0000259" key="1">
    <source>
        <dbReference type="Pfam" id="PF24391"/>
    </source>
</evidence>
<feature type="domain" description="HD-CE" evidence="1">
    <location>
        <begin position="44"/>
        <end position="270"/>
    </location>
</feature>
<accession>W0FIM1</accession>
<organism evidence="2">
    <name type="scientific">uncultured bacterium Contig13</name>
    <dbReference type="NCBI Taxonomy" id="1393410"/>
    <lineage>
        <taxon>Bacteria</taxon>
        <taxon>environmental samples</taxon>
    </lineage>
</organism>
<protein>
    <submittedName>
        <fullName evidence="2">HSP90 family molecular chaperone-like protein</fullName>
    </submittedName>
</protein>
<name>W0FIM1_9BACT</name>
<dbReference type="InterPro" id="IPR056471">
    <property type="entry name" value="HD-CE"/>
</dbReference>
<proteinExistence type="predicted"/>
<dbReference type="AlphaFoldDB" id="W0FIM1"/>
<reference evidence="2" key="1">
    <citation type="journal article" date="2013" name="PLoS ONE">
        <title>Metagenomic insights into the carbohydrate-active enzymes carried by the microorganisms adhering to solid digesta in the rumen of cows.</title>
        <authorList>
            <person name="Wang L."/>
            <person name="Hatem A."/>
            <person name="Catalyurek U.V."/>
            <person name="Morrison M."/>
            <person name="Yu Z."/>
        </authorList>
    </citation>
    <scope>NUCLEOTIDE SEQUENCE</scope>
</reference>
<dbReference type="Pfam" id="PF24391">
    <property type="entry name" value="HD-CE"/>
    <property type="match status" value="1"/>
</dbReference>
<sequence length="301" mass="34510">MTSSQSSGYAMEYRLRKLSPELHERFTDMVAAMQYHLSRYKLLFPEFTDHSELHSLSVINYCNLLIGGQIERLNADELYILLMSCYLHDSGMGITLEQYREFSEKIDFGDYFDTHPAEDIPAAIRAFHHEFSGQFIRKYARMFEIPSPAHIQAIVQVSRGHRITDLMNGTEYPAELPLPGGNTACLPYLAAVIRLADEIDVTSSRNPALLFDIESLFEEKSILISKTMMAVRQLETTETSFVLHIDTEDGQILEQIGDVVRKMQKTLDYCRKTVRERTSFAITQETFRTVKERSGEKRADG</sequence>